<evidence type="ECO:0000313" key="2">
    <source>
        <dbReference type="Proteomes" id="UP000005984"/>
    </source>
</evidence>
<accession>C2BE37</accession>
<keyword evidence="2" id="KW-1185">Reference proteome</keyword>
<proteinExistence type="predicted"/>
<comment type="caution">
    <text evidence="1">The sequence shown here is derived from an EMBL/GenBank/DDBJ whole genome shotgun (WGS) entry which is preliminary data.</text>
</comment>
<dbReference type="Proteomes" id="UP000005984">
    <property type="component" value="Unassembled WGS sequence"/>
</dbReference>
<protein>
    <submittedName>
        <fullName evidence="1">Uncharacterized protein</fullName>
    </submittedName>
</protein>
<feature type="non-terminal residue" evidence="1">
    <location>
        <position position="69"/>
    </location>
</feature>
<dbReference type="HOGENOM" id="CLU_2781610_0_0_9"/>
<reference evidence="1 2" key="1">
    <citation type="submission" date="2008-10" db="EMBL/GenBank/DDBJ databases">
        <authorList>
            <person name="Qin X."/>
            <person name="Bachman B."/>
            <person name="Battles P."/>
            <person name="Bell A."/>
            <person name="Bess C."/>
            <person name="Bickham C."/>
            <person name="Chaboub L."/>
            <person name="Chen D."/>
            <person name="Coyle M."/>
            <person name="Deiros D.R."/>
            <person name="Dinh H."/>
            <person name="Forbes L."/>
            <person name="Fowler G."/>
            <person name="Francisco L."/>
            <person name="Fu Q."/>
            <person name="Gubbala S."/>
            <person name="Hale W."/>
            <person name="Han Y."/>
            <person name="Hemphill L."/>
            <person name="Highlander S.K."/>
            <person name="Hirani K."/>
            <person name="Hogues M."/>
            <person name="Jackson L."/>
            <person name="Jakkamsetti A."/>
            <person name="Javaid M."/>
            <person name="Jiang H."/>
            <person name="Korchina V."/>
            <person name="Kovar C."/>
            <person name="Lara F."/>
            <person name="Lee S."/>
            <person name="Mata R."/>
            <person name="Mathew T."/>
            <person name="Moen C."/>
            <person name="Morales K."/>
            <person name="Munidasa M."/>
            <person name="Nazareth L."/>
            <person name="Ngo R."/>
            <person name="Nguyen L."/>
            <person name="Okwuonu G."/>
            <person name="Ongeri F."/>
            <person name="Patil S."/>
            <person name="Petrosino J."/>
            <person name="Pham C."/>
            <person name="Pham P."/>
            <person name="Pu L.-L."/>
            <person name="Puazo M."/>
            <person name="Raj R."/>
            <person name="Reid J."/>
            <person name="Rouhana J."/>
            <person name="Saada N."/>
            <person name="Shang Y."/>
            <person name="Simmons D."/>
            <person name="Thornton R."/>
            <person name="Warren J."/>
            <person name="Weissenberger G."/>
            <person name="Zhang J."/>
            <person name="Zhang L."/>
            <person name="Zhou C."/>
            <person name="Zhu D."/>
            <person name="Muzny D."/>
            <person name="Worley K."/>
            <person name="Gibbs R."/>
        </authorList>
    </citation>
    <scope>NUCLEOTIDE SEQUENCE [LARGE SCALE GENOMIC DNA]</scope>
    <source>
        <strain evidence="1 2">ATCC 51172</strain>
    </source>
</reference>
<dbReference type="AlphaFoldDB" id="C2BE37"/>
<name>C2BE37_9FIRM</name>
<evidence type="ECO:0000313" key="1">
    <source>
        <dbReference type="EMBL" id="EEI86829.1"/>
    </source>
</evidence>
<gene>
    <name evidence="1" type="ORF">HMPREF0072_0607</name>
</gene>
<dbReference type="EMBL" id="ABYO01000128">
    <property type="protein sequence ID" value="EEI86829.1"/>
    <property type="molecule type" value="Genomic_DNA"/>
</dbReference>
<sequence>MPAAVFGYGCEDMRGAAAKSRALACHVLRAAIALKPVAVSGGRLLQVPAGSADHAQLAVLDDLHRDACQ</sequence>
<organism evidence="1 2">
    <name type="scientific">Anaerococcus lactolyticus ATCC 51172</name>
    <dbReference type="NCBI Taxonomy" id="525254"/>
    <lineage>
        <taxon>Bacteria</taxon>
        <taxon>Bacillati</taxon>
        <taxon>Bacillota</taxon>
        <taxon>Tissierellia</taxon>
        <taxon>Tissierellales</taxon>
        <taxon>Peptoniphilaceae</taxon>
        <taxon>Anaerococcus</taxon>
    </lineage>
</organism>